<dbReference type="RefSeq" id="WP_166031584.1">
    <property type="nucleotide sequence ID" value="NZ_CP048877.1"/>
</dbReference>
<protein>
    <submittedName>
        <fullName evidence="1">Uncharacterized protein</fullName>
    </submittedName>
</protein>
<accession>A0A6G7PVA9</accession>
<dbReference type="EMBL" id="CP048877">
    <property type="protein sequence ID" value="QIJ71363.1"/>
    <property type="molecule type" value="Genomic_DNA"/>
</dbReference>
<evidence type="ECO:0000313" key="1">
    <source>
        <dbReference type="EMBL" id="QIJ71363.1"/>
    </source>
</evidence>
<gene>
    <name evidence="1" type="ORF">G4V39_03310</name>
</gene>
<proteinExistence type="predicted"/>
<organism evidence="1 2">
    <name type="scientific">Thermosulfuriphilus ammonigenes</name>
    <dbReference type="NCBI Taxonomy" id="1936021"/>
    <lineage>
        <taxon>Bacteria</taxon>
        <taxon>Pseudomonadati</taxon>
        <taxon>Thermodesulfobacteriota</taxon>
        <taxon>Thermodesulfobacteria</taxon>
        <taxon>Thermodesulfobacteriales</taxon>
        <taxon>Thermodesulfobacteriaceae</taxon>
        <taxon>Thermosulfuriphilus</taxon>
    </lineage>
</organism>
<sequence>MKINNFFSLIVLCLIALCFSSLRANATFIMIDTQSFANANYDFNYQIPPNSRPSSPLGGIPFDIPSIGNNFYLFSDSNPDPLIIPINNVSEITKVYFLINTSWGIPGYHSGSIQFYFDGSNTPGFLYDLYCGLNVRDWNDGTYANSVSSPDVTPDVYWVLSDQWGTPGRIDLLTVSIPSTFFNSLLTKIVIEDYGRDYESRLRVAGITLKTAVAPVPEPSGLSYCLLSFGALFWIRKKIYSPEKDI</sequence>
<dbReference type="AlphaFoldDB" id="A0A6G7PVA9"/>
<reference evidence="1 2" key="1">
    <citation type="submission" date="2020-02" db="EMBL/GenBank/DDBJ databases">
        <title>Genome analysis of Thermosulfuriphilus ammonigenes ST65T, an anaerobic thermophilic chemolithoautotrophic bacterium isolated from a deep-sea hydrothermal vent.</title>
        <authorList>
            <person name="Slobodkina G."/>
            <person name="Allioux M."/>
            <person name="Merkel A."/>
            <person name="Alain K."/>
            <person name="Jebbar M."/>
            <person name="Slobodkin A."/>
        </authorList>
    </citation>
    <scope>NUCLEOTIDE SEQUENCE [LARGE SCALE GENOMIC DNA]</scope>
    <source>
        <strain evidence="1 2">ST65</strain>
    </source>
</reference>
<keyword evidence="2" id="KW-1185">Reference proteome</keyword>
<dbReference type="KEGG" id="tav:G4V39_03310"/>
<name>A0A6G7PVA9_9BACT</name>
<dbReference type="Proteomes" id="UP000502179">
    <property type="component" value="Chromosome"/>
</dbReference>
<evidence type="ECO:0000313" key="2">
    <source>
        <dbReference type="Proteomes" id="UP000502179"/>
    </source>
</evidence>